<dbReference type="EMBL" id="CAMGYJ010000006">
    <property type="protein sequence ID" value="CAI0431413.1"/>
    <property type="molecule type" value="Genomic_DNA"/>
</dbReference>
<evidence type="ECO:0008006" key="3">
    <source>
        <dbReference type="Google" id="ProtNLM"/>
    </source>
</evidence>
<reference evidence="1" key="1">
    <citation type="submission" date="2022-08" db="EMBL/GenBank/DDBJ databases">
        <authorList>
            <person name="Gutierrez-Valencia J."/>
        </authorList>
    </citation>
    <scope>NUCLEOTIDE SEQUENCE</scope>
</reference>
<comment type="caution">
    <text evidence="1">The sequence shown here is derived from an EMBL/GenBank/DDBJ whole genome shotgun (WGS) entry which is preliminary data.</text>
</comment>
<name>A0AAV0LEG3_9ROSI</name>
<sequence length="149" mass="17421">MGRRPRHLLRCLWVRQLIQPRVRHQHCSPQHCVVQQRAELRGMLRAPVQQRPEVVQTGLDHHRPVQGRDRARVVQEGSVYEEGRGQVHHQRPLLLQLGARDERGWRWGCEVGVDQRVQNRVASYVEELGPELAEQLILERPELVFPGDH</sequence>
<dbReference type="Proteomes" id="UP001154282">
    <property type="component" value="Unassembled WGS sequence"/>
</dbReference>
<proteinExistence type="predicted"/>
<keyword evidence="2" id="KW-1185">Reference proteome</keyword>
<evidence type="ECO:0000313" key="1">
    <source>
        <dbReference type="EMBL" id="CAI0431413.1"/>
    </source>
</evidence>
<organism evidence="1 2">
    <name type="scientific">Linum tenue</name>
    <dbReference type="NCBI Taxonomy" id="586396"/>
    <lineage>
        <taxon>Eukaryota</taxon>
        <taxon>Viridiplantae</taxon>
        <taxon>Streptophyta</taxon>
        <taxon>Embryophyta</taxon>
        <taxon>Tracheophyta</taxon>
        <taxon>Spermatophyta</taxon>
        <taxon>Magnoliopsida</taxon>
        <taxon>eudicotyledons</taxon>
        <taxon>Gunneridae</taxon>
        <taxon>Pentapetalae</taxon>
        <taxon>rosids</taxon>
        <taxon>fabids</taxon>
        <taxon>Malpighiales</taxon>
        <taxon>Linaceae</taxon>
        <taxon>Linum</taxon>
    </lineage>
</organism>
<evidence type="ECO:0000313" key="2">
    <source>
        <dbReference type="Proteomes" id="UP001154282"/>
    </source>
</evidence>
<dbReference type="AlphaFoldDB" id="A0AAV0LEG3"/>
<gene>
    <name evidence="1" type="ORF">LITE_LOCUS22998</name>
</gene>
<accession>A0AAV0LEG3</accession>
<protein>
    <recommendedName>
        <fullName evidence="3">Secreted protein</fullName>
    </recommendedName>
</protein>